<gene>
    <name evidence="1" type="ORF">EB241_20395</name>
</gene>
<comment type="caution">
    <text evidence="1">The sequence shown here is derived from an EMBL/GenBank/DDBJ whole genome shotgun (WGS) entry which is preliminary data.</text>
</comment>
<reference evidence="1 2" key="1">
    <citation type="submission" date="2018-10" db="EMBL/GenBank/DDBJ databases">
        <title>Draft genome sequence for the type isolate of Erwinia psidii, agent causal of bacterial blight in guava (Psidium guajava) and wilt and die-back of Eucalyptus spp.</title>
        <authorList>
            <person name="Hermenegildo P.S."/>
            <person name="Santos S.A."/>
            <person name="Guimaraes L.M.S."/>
            <person name="Vidigal P.M.P."/>
            <person name="Pereira I.C."/>
            <person name="Badel J.L."/>
            <person name="Alfenas-Zerbini P."/>
            <person name="Ferreira M.A.S.V."/>
            <person name="Alfenas A.C."/>
        </authorList>
    </citation>
    <scope>NUCLEOTIDE SEQUENCE [LARGE SCALE GENOMIC DNA]</scope>
    <source>
        <strain evidence="1 2">IBSBF 435</strain>
    </source>
</reference>
<name>A0A3N6SFW0_9GAMM</name>
<sequence length="59" mass="6292">MTAFYHRCHSAQAKLPGSQQNKPDMEAGTDCVFQSIILSKPLCFCTLSCVTAGNGATVL</sequence>
<accession>A0A3N6SFW0</accession>
<dbReference type="EMBL" id="RHHM01000023">
    <property type="protein sequence ID" value="RQM36426.1"/>
    <property type="molecule type" value="Genomic_DNA"/>
</dbReference>
<dbReference type="AlphaFoldDB" id="A0A3N6SFW0"/>
<evidence type="ECO:0000313" key="1">
    <source>
        <dbReference type="EMBL" id="RQM36426.1"/>
    </source>
</evidence>
<dbReference type="Proteomes" id="UP000279457">
    <property type="component" value="Unassembled WGS sequence"/>
</dbReference>
<proteinExistence type="predicted"/>
<evidence type="ECO:0000313" key="2">
    <source>
        <dbReference type="Proteomes" id="UP000279457"/>
    </source>
</evidence>
<keyword evidence="2" id="KW-1185">Reference proteome</keyword>
<organism evidence="1 2">
    <name type="scientific">Erwinia psidii</name>
    <dbReference type="NCBI Taxonomy" id="69224"/>
    <lineage>
        <taxon>Bacteria</taxon>
        <taxon>Pseudomonadati</taxon>
        <taxon>Pseudomonadota</taxon>
        <taxon>Gammaproteobacteria</taxon>
        <taxon>Enterobacterales</taxon>
        <taxon>Erwiniaceae</taxon>
        <taxon>Erwinia</taxon>
    </lineage>
</organism>
<protein>
    <submittedName>
        <fullName evidence="1">Uncharacterized protein</fullName>
    </submittedName>
</protein>